<dbReference type="EMBL" id="MOMC01000043">
    <property type="protein sequence ID" value="ONH28081.1"/>
    <property type="molecule type" value="Genomic_DNA"/>
</dbReference>
<dbReference type="PRINTS" id="PR00411">
    <property type="entry name" value="PNDRDTASEI"/>
</dbReference>
<name>A0A1V2I8Q5_9ACTN</name>
<evidence type="ECO:0000256" key="3">
    <source>
        <dbReference type="ARBA" id="ARBA00022827"/>
    </source>
</evidence>
<dbReference type="AlphaFoldDB" id="A0A1V2I8Q5"/>
<dbReference type="InterPro" id="IPR016156">
    <property type="entry name" value="FAD/NAD-linked_Rdtase_dimer_sf"/>
</dbReference>
<evidence type="ECO:0000259" key="5">
    <source>
        <dbReference type="Pfam" id="PF07992"/>
    </source>
</evidence>
<keyword evidence="2" id="KW-0285">Flavoprotein</keyword>
<dbReference type="STRING" id="1834516.BL253_20545"/>
<dbReference type="PANTHER" id="PTHR43557">
    <property type="entry name" value="APOPTOSIS-INDUCING FACTOR 1"/>
    <property type="match status" value="1"/>
</dbReference>
<dbReference type="Pfam" id="PF14759">
    <property type="entry name" value="Reductase_C"/>
    <property type="match status" value="1"/>
</dbReference>
<dbReference type="Pfam" id="PF07992">
    <property type="entry name" value="Pyr_redox_2"/>
    <property type="match status" value="1"/>
</dbReference>
<evidence type="ECO:0000256" key="4">
    <source>
        <dbReference type="ARBA" id="ARBA00023002"/>
    </source>
</evidence>
<feature type="domain" description="FAD/NAD(P)-binding" evidence="5">
    <location>
        <begin position="2"/>
        <end position="283"/>
    </location>
</feature>
<accession>A0A1V2I8Q5</accession>
<keyword evidence="8" id="KW-1185">Reference proteome</keyword>
<protein>
    <submittedName>
        <fullName evidence="7">Ferredoxin reductase</fullName>
    </submittedName>
</protein>
<dbReference type="SUPFAM" id="SSF51905">
    <property type="entry name" value="FAD/NAD(P)-binding domain"/>
    <property type="match status" value="1"/>
</dbReference>
<keyword evidence="4" id="KW-0560">Oxidoreductase</keyword>
<dbReference type="InterPro" id="IPR028202">
    <property type="entry name" value="Reductase_C"/>
</dbReference>
<feature type="domain" description="Reductase C-terminal" evidence="6">
    <location>
        <begin position="323"/>
        <end position="393"/>
    </location>
</feature>
<gene>
    <name evidence="7" type="ORF">BL253_20545</name>
</gene>
<evidence type="ECO:0000259" key="6">
    <source>
        <dbReference type="Pfam" id="PF14759"/>
    </source>
</evidence>
<keyword evidence="3" id="KW-0274">FAD</keyword>
<sequence length="400" mass="42357">MAVVGAGIGGLRAAEALRDAGHDGPITVFGAEGHAPYSRPPLSKDLLAGQHGSDKIVLRATRDLGDVRWRLGEPVVACDLAARHLTTGDGAEVEFEGLVVATGVRSRRLSLAGPKIGRYALRGLDDALTLRPLLREGARLVVIGAGFIGCEVAATARRLGCEVTIVAPEQVPMERPLGFELGAMLMRRHLAHDVRFRLGRGVRALLGEDRVTGVVLTSGEVLGCDLVVEAVGSVPNVEWLTGNGLDLANGVNCDEFMRAEGRADVVAVGDVARFPNRMFEGVATRVEHWNIPLETARQAAPALLAGLADREPVGPAFAPLPVFWTHQFDIRLQSFGAPGLGLDDVRVLDGDLDEGPVVMGYHRAGRLVGIVGTGGPRQLLPHRARLLAEAAPTPREPIAG</sequence>
<dbReference type="GO" id="GO:0005737">
    <property type="term" value="C:cytoplasm"/>
    <property type="evidence" value="ECO:0007669"/>
    <property type="project" value="TreeGrafter"/>
</dbReference>
<dbReference type="OrthoDB" id="1145at2"/>
<dbReference type="GO" id="GO:0016651">
    <property type="term" value="F:oxidoreductase activity, acting on NAD(P)H"/>
    <property type="evidence" value="ECO:0007669"/>
    <property type="project" value="TreeGrafter"/>
</dbReference>
<evidence type="ECO:0000313" key="8">
    <source>
        <dbReference type="Proteomes" id="UP000188929"/>
    </source>
</evidence>
<dbReference type="SUPFAM" id="SSF55424">
    <property type="entry name" value="FAD/NAD-linked reductases, dimerisation (C-terminal) domain"/>
    <property type="match status" value="1"/>
</dbReference>
<comment type="caution">
    <text evidence="7">The sequence shown here is derived from an EMBL/GenBank/DDBJ whole genome shotgun (WGS) entry which is preliminary data.</text>
</comment>
<evidence type="ECO:0000313" key="7">
    <source>
        <dbReference type="EMBL" id="ONH28081.1"/>
    </source>
</evidence>
<proteinExistence type="predicted"/>
<reference evidence="8" key="1">
    <citation type="submission" date="2016-10" db="EMBL/GenBank/DDBJ databases">
        <title>Frankia sp. NRRL B-16386 Genome sequencing.</title>
        <authorList>
            <person name="Ghodhbane-Gtari F."/>
            <person name="Swanson E."/>
            <person name="Gueddou A."/>
            <person name="Hezbri K."/>
            <person name="Ktari K."/>
            <person name="Nouioui I."/>
            <person name="Morris K."/>
            <person name="Simpson S."/>
            <person name="Abebe-Akele F."/>
            <person name="Thomas K."/>
            <person name="Gtari M."/>
            <person name="Tisa L.S."/>
        </authorList>
    </citation>
    <scope>NUCLEOTIDE SEQUENCE [LARGE SCALE GENOMIC DNA]</scope>
    <source>
        <strain evidence="8">NRRL B-16386</strain>
    </source>
</reference>
<dbReference type="PRINTS" id="PR00368">
    <property type="entry name" value="FADPNR"/>
</dbReference>
<dbReference type="PANTHER" id="PTHR43557:SF2">
    <property type="entry name" value="RIESKE DOMAIN-CONTAINING PROTEIN-RELATED"/>
    <property type="match status" value="1"/>
</dbReference>
<dbReference type="Gene3D" id="3.50.50.60">
    <property type="entry name" value="FAD/NAD(P)-binding domain"/>
    <property type="match status" value="2"/>
</dbReference>
<organism evidence="7 8">
    <name type="scientific">Pseudofrankia asymbiotica</name>
    <dbReference type="NCBI Taxonomy" id="1834516"/>
    <lineage>
        <taxon>Bacteria</taxon>
        <taxon>Bacillati</taxon>
        <taxon>Actinomycetota</taxon>
        <taxon>Actinomycetes</taxon>
        <taxon>Frankiales</taxon>
        <taxon>Frankiaceae</taxon>
        <taxon>Pseudofrankia</taxon>
    </lineage>
</organism>
<dbReference type="InterPro" id="IPR036188">
    <property type="entry name" value="FAD/NAD-bd_sf"/>
</dbReference>
<dbReference type="Proteomes" id="UP000188929">
    <property type="component" value="Unassembled WGS sequence"/>
</dbReference>
<evidence type="ECO:0000256" key="1">
    <source>
        <dbReference type="ARBA" id="ARBA00001974"/>
    </source>
</evidence>
<comment type="cofactor">
    <cofactor evidence="1">
        <name>FAD</name>
        <dbReference type="ChEBI" id="CHEBI:57692"/>
    </cofactor>
</comment>
<dbReference type="InterPro" id="IPR050446">
    <property type="entry name" value="FAD-oxidoreductase/Apoptosis"/>
</dbReference>
<evidence type="ECO:0000256" key="2">
    <source>
        <dbReference type="ARBA" id="ARBA00022630"/>
    </source>
</evidence>
<dbReference type="Gene3D" id="3.30.390.30">
    <property type="match status" value="1"/>
</dbReference>
<dbReference type="InterPro" id="IPR023753">
    <property type="entry name" value="FAD/NAD-binding_dom"/>
</dbReference>